<dbReference type="SUPFAM" id="SSF51445">
    <property type="entry name" value="(Trans)glycosidases"/>
    <property type="match status" value="1"/>
</dbReference>
<dbReference type="Proteomes" id="UP001328733">
    <property type="component" value="Unassembled WGS sequence"/>
</dbReference>
<comment type="similarity">
    <text evidence="1">Belongs to the glycosyl hydrolase 13 family.</text>
</comment>
<protein>
    <submittedName>
        <fullName evidence="6">Glycogen debranching protein GlgX</fullName>
    </submittedName>
</protein>
<dbReference type="Pfam" id="PF02922">
    <property type="entry name" value="CBM_48"/>
    <property type="match status" value="1"/>
</dbReference>
<dbReference type="AlphaFoldDB" id="A0AAW9QW23"/>
<dbReference type="InterPro" id="IPR006047">
    <property type="entry name" value="GH13_cat_dom"/>
</dbReference>
<dbReference type="NCBIfam" id="TIGR02100">
    <property type="entry name" value="glgX_debranch"/>
    <property type="match status" value="1"/>
</dbReference>
<dbReference type="GO" id="GO:0019156">
    <property type="term" value="F:isoamylase activity"/>
    <property type="evidence" value="ECO:0007669"/>
    <property type="project" value="UniProtKB-ARBA"/>
</dbReference>
<dbReference type="InterPro" id="IPR004193">
    <property type="entry name" value="Glyco_hydro_13_N"/>
</dbReference>
<accession>A0AAW9QW23</accession>
<evidence type="ECO:0000313" key="6">
    <source>
        <dbReference type="EMBL" id="MEG3439271.1"/>
    </source>
</evidence>
<dbReference type="Gene3D" id="2.60.40.1180">
    <property type="entry name" value="Golgi alpha-mannosidase II"/>
    <property type="match status" value="1"/>
</dbReference>
<dbReference type="InterPro" id="IPR044505">
    <property type="entry name" value="GlgX_Isoamylase_N_E_set"/>
</dbReference>
<dbReference type="RefSeq" id="WP_332866757.1">
    <property type="nucleotide sequence ID" value="NZ_JBAFSM010000044.1"/>
</dbReference>
<organism evidence="6 7">
    <name type="scientific">Pannus brasiliensis CCIBt3594</name>
    <dbReference type="NCBI Taxonomy" id="1427578"/>
    <lineage>
        <taxon>Bacteria</taxon>
        <taxon>Bacillati</taxon>
        <taxon>Cyanobacteriota</taxon>
        <taxon>Cyanophyceae</taxon>
        <taxon>Oscillatoriophycideae</taxon>
        <taxon>Chroococcales</taxon>
        <taxon>Microcystaceae</taxon>
        <taxon>Pannus</taxon>
    </lineage>
</organism>
<dbReference type="InterPro" id="IPR014756">
    <property type="entry name" value="Ig_E-set"/>
</dbReference>
<keyword evidence="2" id="KW-0378">Hydrolase</keyword>
<evidence type="ECO:0000256" key="4">
    <source>
        <dbReference type="ARBA" id="ARBA00023295"/>
    </source>
</evidence>
<reference evidence="6 7" key="1">
    <citation type="submission" date="2024-01" db="EMBL/GenBank/DDBJ databases">
        <title>Genomic insights into the taxonomy and metabolism of the cyanobacterium Pannus brasiliensis CCIBt3594.</title>
        <authorList>
            <person name="Machado M."/>
            <person name="Botero N.B."/>
            <person name="Andreote A.P.D."/>
            <person name="Feitosa A.M.T."/>
            <person name="Popin R."/>
            <person name="Sivonen K."/>
            <person name="Fiore M.F."/>
        </authorList>
    </citation>
    <scope>NUCLEOTIDE SEQUENCE [LARGE SCALE GENOMIC DNA]</scope>
    <source>
        <strain evidence="6 7">CCIBt3594</strain>
    </source>
</reference>
<dbReference type="InterPro" id="IPR048650">
    <property type="entry name" value="ISOA1-3-like_C"/>
</dbReference>
<dbReference type="InterPro" id="IPR017853">
    <property type="entry name" value="GH"/>
</dbReference>
<keyword evidence="3" id="KW-0809">Transit peptide</keyword>
<evidence type="ECO:0000313" key="7">
    <source>
        <dbReference type="Proteomes" id="UP001328733"/>
    </source>
</evidence>
<dbReference type="Pfam" id="PF21156">
    <property type="entry name" value="ISOA1-3_C"/>
    <property type="match status" value="1"/>
</dbReference>
<keyword evidence="7" id="KW-1185">Reference proteome</keyword>
<dbReference type="PANTHER" id="PTHR43002">
    <property type="entry name" value="GLYCOGEN DEBRANCHING ENZYME"/>
    <property type="match status" value="1"/>
</dbReference>
<name>A0AAW9QW23_9CHRO</name>
<dbReference type="Gene3D" id="2.60.40.10">
    <property type="entry name" value="Immunoglobulins"/>
    <property type="match status" value="1"/>
</dbReference>
<dbReference type="EMBL" id="JBAFSM010000044">
    <property type="protein sequence ID" value="MEG3439271.1"/>
    <property type="molecule type" value="Genomic_DNA"/>
</dbReference>
<feature type="domain" description="Glycosyl hydrolase family 13 catalytic" evidence="5">
    <location>
        <begin position="158"/>
        <end position="556"/>
    </location>
</feature>
<proteinExistence type="inferred from homology"/>
<dbReference type="SUPFAM" id="SSF51011">
    <property type="entry name" value="Glycosyl hydrolase domain"/>
    <property type="match status" value="1"/>
</dbReference>
<dbReference type="GO" id="GO:0005980">
    <property type="term" value="P:glycogen catabolic process"/>
    <property type="evidence" value="ECO:0007669"/>
    <property type="project" value="InterPro"/>
</dbReference>
<dbReference type="GO" id="GO:0004135">
    <property type="term" value="F:amylo-alpha-1,6-glucosidase activity"/>
    <property type="evidence" value="ECO:0007669"/>
    <property type="project" value="InterPro"/>
</dbReference>
<dbReference type="Gene3D" id="3.20.20.80">
    <property type="entry name" value="Glycosidases"/>
    <property type="match status" value="1"/>
</dbReference>
<dbReference type="SMART" id="SM00642">
    <property type="entry name" value="Aamy"/>
    <property type="match status" value="1"/>
</dbReference>
<evidence type="ECO:0000256" key="2">
    <source>
        <dbReference type="ARBA" id="ARBA00022801"/>
    </source>
</evidence>
<dbReference type="InterPro" id="IPR013783">
    <property type="entry name" value="Ig-like_fold"/>
</dbReference>
<dbReference type="InterPro" id="IPR011837">
    <property type="entry name" value="Glycogen_debranch_GlgX"/>
</dbReference>
<dbReference type="CDD" id="cd11326">
    <property type="entry name" value="AmyAc_Glg_debranch"/>
    <property type="match status" value="1"/>
</dbReference>
<sequence length="697" mass="79293">MTTHTEQGKSYPVGATVYPDGVNFCLFSKHATKIELLLFDEPNAPKPSRILTLDPKYNRTFFYWHIFVPWIGEGQVYAYRVHGPNAPERGHRFNPEKVVLDPYAKAIVGHEIYDRTAAIEPGDNVDRCLRGVVVDTGTYDWEDDTPPKTPYSSSIIYEMHVGGFTRNRNSELPTEKRGTFAGLIEKIPYLQELGVTAVELLPVHYFDPADAMPGLTNYWGYSTIGFFAPYYEYSSDRSPAGPLNEFRDMVKALHKAGIEVILDVVFNHTAEGDERGPTLSFRGIDNKTYYILDADKENYINYSGCGNTLKGNHPIVGKLILDCLHYWVSEMHVDGFRFDLAAALWRSPNGEPIRTEGYNVIWAIESDPVLAGTKLIAEAWDAAGLYSVGQFIEYADWFSEWNGPFRDDVRAFVRGDTGMVAKIAARILGSPDIYKRPDTDVNRSINFVTCHDGFTLNDLVSYNRKHNEANGEANRDGTNDNFSWNCGFEGETRNPAIELLRQQQIKNLLTILFLSQGTPMLLMGDEVRRTQKGNNNAYCQNNELSWFDWSAVDKQADLWCFVRRLIDFNKRLELFRQEKLLEVAYTSLEPHLSWHGTRLSKPDWSEDSRSLAFSVRNPKNNEYLHVLLNAYWEPLLFELPPLGKGERWHRAIDTALPLSEAVCPLDGTVPIEGYTYLARARSSVVLIVKSIERVDEQ</sequence>
<evidence type="ECO:0000256" key="1">
    <source>
        <dbReference type="ARBA" id="ARBA00008061"/>
    </source>
</evidence>
<keyword evidence="4" id="KW-0326">Glycosidase</keyword>
<gene>
    <name evidence="6" type="primary">glgX</name>
    <name evidence="6" type="ORF">V0288_19250</name>
</gene>
<evidence type="ECO:0000259" key="5">
    <source>
        <dbReference type="SMART" id="SM00642"/>
    </source>
</evidence>
<dbReference type="Pfam" id="PF00128">
    <property type="entry name" value="Alpha-amylase"/>
    <property type="match status" value="1"/>
</dbReference>
<evidence type="ECO:0000256" key="3">
    <source>
        <dbReference type="ARBA" id="ARBA00022946"/>
    </source>
</evidence>
<dbReference type="CDD" id="cd02856">
    <property type="entry name" value="E_set_GDE_Isoamylase_N"/>
    <property type="match status" value="1"/>
</dbReference>
<dbReference type="InterPro" id="IPR013780">
    <property type="entry name" value="Glyco_hydro_b"/>
</dbReference>
<comment type="caution">
    <text evidence="6">The sequence shown here is derived from an EMBL/GenBank/DDBJ whole genome shotgun (WGS) entry which is preliminary data.</text>
</comment>
<dbReference type="SUPFAM" id="SSF81296">
    <property type="entry name" value="E set domains"/>
    <property type="match status" value="1"/>
</dbReference>